<keyword evidence="3" id="KW-0378">Hydrolase</keyword>
<evidence type="ECO:0000256" key="1">
    <source>
        <dbReference type="SAM" id="SignalP"/>
    </source>
</evidence>
<dbReference type="Gene3D" id="1.10.10.2520">
    <property type="entry name" value="Cell wall hydrolase SleB, domain 1"/>
    <property type="match status" value="1"/>
</dbReference>
<keyword evidence="4" id="KW-1185">Reference proteome</keyword>
<dbReference type="InterPro" id="IPR011105">
    <property type="entry name" value="Cell_wall_hydrolase_SleB"/>
</dbReference>
<feature type="domain" description="Cell wall hydrolase SleB" evidence="2">
    <location>
        <begin position="95"/>
        <end position="204"/>
    </location>
</feature>
<name>A0ABY2X2A6_9RHOB</name>
<comment type="caution">
    <text evidence="3">The sequence shown here is derived from an EMBL/GenBank/DDBJ whole genome shotgun (WGS) entry which is preliminary data.</text>
</comment>
<organism evidence="3 4">
    <name type="scientific">Ruegeria sediminis</name>
    <dbReference type="NCBI Taxonomy" id="2583820"/>
    <lineage>
        <taxon>Bacteria</taxon>
        <taxon>Pseudomonadati</taxon>
        <taxon>Pseudomonadota</taxon>
        <taxon>Alphaproteobacteria</taxon>
        <taxon>Rhodobacterales</taxon>
        <taxon>Roseobacteraceae</taxon>
        <taxon>Ruegeria</taxon>
    </lineage>
</organism>
<evidence type="ECO:0000313" key="4">
    <source>
        <dbReference type="Proteomes" id="UP001193035"/>
    </source>
</evidence>
<reference evidence="3 4" key="1">
    <citation type="submission" date="2019-05" db="EMBL/GenBank/DDBJ databases">
        <title>Ruegeria sp. nov., isolated from tidal flat.</title>
        <authorList>
            <person name="Kim W."/>
        </authorList>
    </citation>
    <scope>NUCLEOTIDE SEQUENCE [LARGE SCALE GENOMIC DNA]</scope>
    <source>
        <strain evidence="3 4">CAU 1488</strain>
    </source>
</reference>
<proteinExistence type="predicted"/>
<dbReference type="RefSeq" id="WP_138839573.1">
    <property type="nucleotide sequence ID" value="NZ_VCPD01000001.1"/>
</dbReference>
<feature type="chain" id="PRO_5046406798" evidence="1">
    <location>
        <begin position="20"/>
        <end position="213"/>
    </location>
</feature>
<keyword evidence="1" id="KW-0732">Signal</keyword>
<dbReference type="Pfam" id="PF07486">
    <property type="entry name" value="Hydrolase_2"/>
    <property type="match status" value="1"/>
</dbReference>
<feature type="signal peptide" evidence="1">
    <location>
        <begin position="1"/>
        <end position="19"/>
    </location>
</feature>
<dbReference type="GO" id="GO:0016787">
    <property type="term" value="F:hydrolase activity"/>
    <property type="evidence" value="ECO:0007669"/>
    <property type="project" value="UniProtKB-KW"/>
</dbReference>
<dbReference type="Proteomes" id="UP001193035">
    <property type="component" value="Unassembled WGS sequence"/>
</dbReference>
<dbReference type="EMBL" id="VCPD01000001">
    <property type="protein sequence ID" value="TMV09514.1"/>
    <property type="molecule type" value="Genomic_DNA"/>
</dbReference>
<gene>
    <name evidence="3" type="ORF">FGK63_00110</name>
</gene>
<sequence length="213" mass="24087">MRRYLVAAAILMASVVPNASFSERGSVHSGGQELVSRNELPGQRFREYLSLFPKREDPGPIKVSYTRDWLDQLPKATGDEDWKCLAEALYFEARGESVKGQFAVAEVILNRVENSRFPDTLCDVINQGTGRKYQCQFTYTCDGRKEIIAEKKAYERVAKVARAALDGVATDLTDGATHYHTKAVNPSWSRVYKETARIGVHIFYRHNYRTASN</sequence>
<evidence type="ECO:0000313" key="3">
    <source>
        <dbReference type="EMBL" id="TMV09514.1"/>
    </source>
</evidence>
<evidence type="ECO:0000259" key="2">
    <source>
        <dbReference type="Pfam" id="PF07486"/>
    </source>
</evidence>
<protein>
    <submittedName>
        <fullName evidence="3">Cell wall hydrolase</fullName>
    </submittedName>
</protein>
<accession>A0ABY2X2A6</accession>
<dbReference type="InterPro" id="IPR042047">
    <property type="entry name" value="SleB_dom1"/>
</dbReference>